<proteinExistence type="predicted"/>
<evidence type="ECO:0000256" key="2">
    <source>
        <dbReference type="ARBA" id="ARBA00022679"/>
    </source>
</evidence>
<name>I1A7B0_9BACT</name>
<protein>
    <submittedName>
        <fullName evidence="4">Type II modification methyltransferase</fullName>
    </submittedName>
</protein>
<sequence>MTPREATILQSFHDSFKIHENKYQAYKQSGNGVNINVISFIAEQLLQQKEKENAGKKS</sequence>
<keyword evidence="5" id="KW-1185">Reference proteome</keyword>
<evidence type="ECO:0000256" key="1">
    <source>
        <dbReference type="ARBA" id="ARBA00022603"/>
    </source>
</evidence>
<dbReference type="GO" id="GO:0009307">
    <property type="term" value="P:DNA restriction-modification system"/>
    <property type="evidence" value="ECO:0007669"/>
    <property type="project" value="UniProtKB-KW"/>
</dbReference>
<reference evidence="4 5" key="1">
    <citation type="journal article" date="2012" name="J. Bacteriol.">
        <title>Genome annotation of five Mycoplasma canis strains.</title>
        <authorList>
            <person name="Brown D.R."/>
            <person name="May M."/>
            <person name="Michaels D.L."/>
            <person name="Barbet A.F."/>
        </authorList>
    </citation>
    <scope>NUCLEOTIDE SEQUENCE [LARGE SCALE GENOMIC DNA]</scope>
    <source>
        <strain evidence="4 5">UFG4</strain>
    </source>
</reference>
<organism evidence="4 5">
    <name type="scientific">Mycoplasmopsis canis UFG4</name>
    <dbReference type="NCBI Taxonomy" id="1131455"/>
    <lineage>
        <taxon>Bacteria</taxon>
        <taxon>Bacillati</taxon>
        <taxon>Mycoplasmatota</taxon>
        <taxon>Mycoplasmoidales</taxon>
        <taxon>Metamycoplasmataceae</taxon>
        <taxon>Mycoplasmopsis</taxon>
    </lineage>
</organism>
<keyword evidence="2 4" id="KW-0808">Transferase</keyword>
<evidence type="ECO:0000313" key="4">
    <source>
        <dbReference type="EMBL" id="EIE42381.1"/>
    </source>
</evidence>
<dbReference type="InterPro" id="IPR001525">
    <property type="entry name" value="C5_MeTfrase"/>
</dbReference>
<dbReference type="AlphaFoldDB" id="I1A7B0"/>
<dbReference type="SUPFAM" id="SSF53335">
    <property type="entry name" value="S-adenosyl-L-methionine-dependent methyltransferases"/>
    <property type="match status" value="1"/>
</dbReference>
<keyword evidence="3" id="KW-0680">Restriction system</keyword>
<dbReference type="Gene3D" id="3.90.120.10">
    <property type="entry name" value="DNA Methylase, subunit A, domain 2"/>
    <property type="match status" value="1"/>
</dbReference>
<evidence type="ECO:0000313" key="5">
    <source>
        <dbReference type="Proteomes" id="UP000006229"/>
    </source>
</evidence>
<evidence type="ECO:0000256" key="3">
    <source>
        <dbReference type="ARBA" id="ARBA00022747"/>
    </source>
</evidence>
<comment type="caution">
    <text evidence="4">The sequence shown here is derived from an EMBL/GenBank/DDBJ whole genome shotgun (WGS) entry which is preliminary data.</text>
</comment>
<gene>
    <name evidence="4" type="ORF">MCANUFG4_00658</name>
</gene>
<dbReference type="GO" id="GO:0032259">
    <property type="term" value="P:methylation"/>
    <property type="evidence" value="ECO:0007669"/>
    <property type="project" value="UniProtKB-KW"/>
</dbReference>
<dbReference type="PATRIC" id="fig|1131455.3.peg.136"/>
<dbReference type="InterPro" id="IPR029063">
    <property type="entry name" value="SAM-dependent_MTases_sf"/>
</dbReference>
<keyword evidence="1 4" id="KW-0489">Methyltransferase</keyword>
<dbReference type="EMBL" id="AJFU01000003">
    <property type="protein sequence ID" value="EIE42381.1"/>
    <property type="molecule type" value="Genomic_DNA"/>
</dbReference>
<dbReference type="Pfam" id="PF00145">
    <property type="entry name" value="DNA_methylase"/>
    <property type="match status" value="1"/>
</dbReference>
<dbReference type="RefSeq" id="WP_004797013.1">
    <property type="nucleotide sequence ID" value="NZ_AJFU01000003.1"/>
</dbReference>
<accession>I1A7B0</accession>
<dbReference type="Proteomes" id="UP000006229">
    <property type="component" value="Unassembled WGS sequence"/>
</dbReference>
<dbReference type="GO" id="GO:0008168">
    <property type="term" value="F:methyltransferase activity"/>
    <property type="evidence" value="ECO:0007669"/>
    <property type="project" value="UniProtKB-KW"/>
</dbReference>